<organism evidence="2">
    <name type="scientific">marine metagenome</name>
    <dbReference type="NCBI Taxonomy" id="408172"/>
    <lineage>
        <taxon>unclassified sequences</taxon>
        <taxon>metagenomes</taxon>
        <taxon>ecological metagenomes</taxon>
    </lineage>
</organism>
<accession>A0A381WSQ9</accession>
<dbReference type="AlphaFoldDB" id="A0A381WSQ9"/>
<dbReference type="InterPro" id="IPR001279">
    <property type="entry name" value="Metallo-B-lactamas"/>
</dbReference>
<dbReference type="PANTHER" id="PTHR42951">
    <property type="entry name" value="METALLO-BETA-LACTAMASE DOMAIN-CONTAINING"/>
    <property type="match status" value="1"/>
</dbReference>
<dbReference type="CDD" id="cd16282">
    <property type="entry name" value="metallo-hydrolase-like_MBL-fold"/>
    <property type="match status" value="1"/>
</dbReference>
<reference evidence="2" key="1">
    <citation type="submission" date="2018-05" db="EMBL/GenBank/DDBJ databases">
        <authorList>
            <person name="Lanie J.A."/>
            <person name="Ng W.-L."/>
            <person name="Kazmierczak K.M."/>
            <person name="Andrzejewski T.M."/>
            <person name="Davidsen T.M."/>
            <person name="Wayne K.J."/>
            <person name="Tettelin H."/>
            <person name="Glass J.I."/>
            <person name="Rusch D."/>
            <person name="Podicherti R."/>
            <person name="Tsui H.-C.T."/>
            <person name="Winkler M.E."/>
        </authorList>
    </citation>
    <scope>NUCLEOTIDE SEQUENCE</scope>
</reference>
<dbReference type="Pfam" id="PF00753">
    <property type="entry name" value="Lactamase_B"/>
    <property type="match status" value="1"/>
</dbReference>
<sequence length="314" mass="33743">MINQRYVVAGMLLVACGMVAAGQPRGGNGFEGVELTAVHVAGNVHMVTRPGGGGNVGVFSGPEGVLLVDSLFAPLADRLVSTVRDISDTEIRFLINTHIHPDHIGGNAPLAGQDVLIFAHDNVRLRALERLRFPRFGGRFAPQPPEAARPVVTYNDQVSFHLNGEEVRAFLAPPAHTDGDTFVYFPDSDVLHLGDVFRTTSYPIIDVYNGGTLAGTIKALEMAIDIAGPTTKVIPGHGLRIVGRDAMVEFLDMTMAVRDSVLTMVSEGKQLDEVMAARPTAAYDAMWGQEASWTANDFVPIIFHELGGGSLYPQ</sequence>
<proteinExistence type="predicted"/>
<dbReference type="EMBL" id="UINC01012762">
    <property type="protein sequence ID" value="SVA55535.1"/>
    <property type="molecule type" value="Genomic_DNA"/>
</dbReference>
<evidence type="ECO:0000259" key="1">
    <source>
        <dbReference type="SMART" id="SM00849"/>
    </source>
</evidence>
<dbReference type="SMART" id="SM00849">
    <property type="entry name" value="Lactamase_B"/>
    <property type="match status" value="1"/>
</dbReference>
<dbReference type="InterPro" id="IPR036866">
    <property type="entry name" value="RibonucZ/Hydroxyglut_hydro"/>
</dbReference>
<gene>
    <name evidence="2" type="ORF">METZ01_LOCUS108389</name>
</gene>
<protein>
    <recommendedName>
        <fullName evidence="1">Metallo-beta-lactamase domain-containing protein</fullName>
    </recommendedName>
</protein>
<feature type="domain" description="Metallo-beta-lactamase" evidence="1">
    <location>
        <begin position="53"/>
        <end position="237"/>
    </location>
</feature>
<dbReference type="PROSITE" id="PS51257">
    <property type="entry name" value="PROKAR_LIPOPROTEIN"/>
    <property type="match status" value="1"/>
</dbReference>
<dbReference type="SUPFAM" id="SSF56281">
    <property type="entry name" value="Metallo-hydrolase/oxidoreductase"/>
    <property type="match status" value="1"/>
</dbReference>
<dbReference type="PANTHER" id="PTHR42951:SF4">
    <property type="entry name" value="ACYL-COENZYME A THIOESTERASE MBLAC2"/>
    <property type="match status" value="1"/>
</dbReference>
<evidence type="ECO:0000313" key="2">
    <source>
        <dbReference type="EMBL" id="SVA55535.1"/>
    </source>
</evidence>
<dbReference type="Gene3D" id="3.60.15.10">
    <property type="entry name" value="Ribonuclease Z/Hydroxyacylglutathione hydrolase-like"/>
    <property type="match status" value="1"/>
</dbReference>
<name>A0A381WSQ9_9ZZZZ</name>
<dbReference type="InterPro" id="IPR050855">
    <property type="entry name" value="NDM-1-like"/>
</dbReference>